<dbReference type="RefSeq" id="WP_116068392.1">
    <property type="nucleotide sequence ID" value="NZ_BONB01000146.1"/>
</dbReference>
<keyword evidence="3" id="KW-1185">Reference proteome</keyword>
<dbReference type="SUPFAM" id="SSF50939">
    <property type="entry name" value="Sialidases"/>
    <property type="match status" value="1"/>
</dbReference>
<name>A0A3D9ZHT4_9ACTN</name>
<comment type="caution">
    <text evidence="2">The sequence shown here is derived from an EMBL/GenBank/DDBJ whole genome shotgun (WGS) entry which is preliminary data.</text>
</comment>
<accession>A0A3D9ZHT4</accession>
<dbReference type="Proteomes" id="UP000256913">
    <property type="component" value="Unassembled WGS sequence"/>
</dbReference>
<feature type="transmembrane region" description="Helical" evidence="1">
    <location>
        <begin position="39"/>
        <end position="60"/>
    </location>
</feature>
<dbReference type="AlphaFoldDB" id="A0A3D9ZHT4"/>
<evidence type="ECO:0008006" key="4">
    <source>
        <dbReference type="Google" id="ProtNLM"/>
    </source>
</evidence>
<dbReference type="InterPro" id="IPR015943">
    <property type="entry name" value="WD40/YVTN_repeat-like_dom_sf"/>
</dbReference>
<dbReference type="EMBL" id="QUMQ01000001">
    <property type="protein sequence ID" value="REF96958.1"/>
    <property type="molecule type" value="Genomic_DNA"/>
</dbReference>
<proteinExistence type="predicted"/>
<protein>
    <recommendedName>
        <fullName evidence="4">BNR/Asp-box repeat protein</fullName>
    </recommendedName>
</protein>
<evidence type="ECO:0000313" key="2">
    <source>
        <dbReference type="EMBL" id="REF96958.1"/>
    </source>
</evidence>
<reference evidence="2 3" key="1">
    <citation type="submission" date="2018-08" db="EMBL/GenBank/DDBJ databases">
        <title>Sequencing the genomes of 1000 actinobacteria strains.</title>
        <authorList>
            <person name="Klenk H.-P."/>
        </authorList>
    </citation>
    <scope>NUCLEOTIDE SEQUENCE [LARGE SCALE GENOMIC DNA]</scope>
    <source>
        <strain evidence="2 3">DSM 44099</strain>
    </source>
</reference>
<evidence type="ECO:0000256" key="1">
    <source>
        <dbReference type="SAM" id="Phobius"/>
    </source>
</evidence>
<keyword evidence="1" id="KW-1133">Transmembrane helix</keyword>
<dbReference type="Gene3D" id="2.130.10.10">
    <property type="entry name" value="YVTN repeat-like/Quinoprotein amine dehydrogenase"/>
    <property type="match status" value="1"/>
</dbReference>
<organism evidence="2 3">
    <name type="scientific">Asanoa ferruginea</name>
    <dbReference type="NCBI Taxonomy" id="53367"/>
    <lineage>
        <taxon>Bacteria</taxon>
        <taxon>Bacillati</taxon>
        <taxon>Actinomycetota</taxon>
        <taxon>Actinomycetes</taxon>
        <taxon>Micromonosporales</taxon>
        <taxon>Micromonosporaceae</taxon>
        <taxon>Asanoa</taxon>
    </lineage>
</organism>
<gene>
    <name evidence="2" type="ORF">DFJ67_2953</name>
</gene>
<keyword evidence="1" id="KW-0812">Transmembrane</keyword>
<sequence>MPDLDNRLARSRTALLDEIEQPPLADVRRRARRIRRRRSAAAGATVLALLGVIGIAARPWQHDGTTPEVTASNPAAITPVYEAGGIKIVGLLPQPVYVLGGDNPDVEFTDRTHGLAATACAQDCPPLARTDDGGLKWGPAAPSPVGGGSADLIAFPGGRWLLKGGDSYWSSADGTNWKPVTPPAATSRAAIGPGELLRYDPVAAAVTVLSPEEGPLGPLTAQPELTIRSVIPPPAADGAWWIGGVVDGRPAVAVSRDSGRSWSVTPLPATAGDVYTVTTGTLGTEVYAVARGEKGELRAVYHSTDSGRDFTSNDLTGAAAAHKAPATVSGDPVPLLDGRLLVIEQGGAPSSWWVSDDGGASFSPVAGLPAVGFIRQTYAGYVAYQLFDSSWMAFSPDGSTWQKLQVH</sequence>
<keyword evidence="1" id="KW-0472">Membrane</keyword>
<dbReference type="InterPro" id="IPR036278">
    <property type="entry name" value="Sialidase_sf"/>
</dbReference>
<dbReference type="OrthoDB" id="3333087at2"/>
<evidence type="ECO:0000313" key="3">
    <source>
        <dbReference type="Proteomes" id="UP000256913"/>
    </source>
</evidence>